<feature type="compositionally biased region" description="Pro residues" evidence="1">
    <location>
        <begin position="123"/>
        <end position="132"/>
    </location>
</feature>
<dbReference type="EMBL" id="OX459955">
    <property type="protein sequence ID" value="CAI9159326.1"/>
    <property type="molecule type" value="Genomic_DNA"/>
</dbReference>
<evidence type="ECO:0000313" key="3">
    <source>
        <dbReference type="Proteomes" id="UP001176941"/>
    </source>
</evidence>
<evidence type="ECO:0000256" key="1">
    <source>
        <dbReference type="SAM" id="MobiDB-lite"/>
    </source>
</evidence>
<protein>
    <submittedName>
        <fullName evidence="2">Uncharacterized protein</fullName>
    </submittedName>
</protein>
<feature type="region of interest" description="Disordered" evidence="1">
    <location>
        <begin position="15"/>
        <end position="229"/>
    </location>
</feature>
<accession>A0ABN8YDU9</accession>
<evidence type="ECO:0000313" key="2">
    <source>
        <dbReference type="EMBL" id="CAI9159326.1"/>
    </source>
</evidence>
<organism evidence="2 3">
    <name type="scientific">Rangifer tarandus platyrhynchus</name>
    <name type="common">Svalbard reindeer</name>
    <dbReference type="NCBI Taxonomy" id="3082113"/>
    <lineage>
        <taxon>Eukaryota</taxon>
        <taxon>Metazoa</taxon>
        <taxon>Chordata</taxon>
        <taxon>Craniata</taxon>
        <taxon>Vertebrata</taxon>
        <taxon>Euteleostomi</taxon>
        <taxon>Mammalia</taxon>
        <taxon>Eutheria</taxon>
        <taxon>Laurasiatheria</taxon>
        <taxon>Artiodactyla</taxon>
        <taxon>Ruminantia</taxon>
        <taxon>Pecora</taxon>
        <taxon>Cervidae</taxon>
        <taxon>Odocoileinae</taxon>
        <taxon>Rangifer</taxon>
    </lineage>
</organism>
<proteinExistence type="predicted"/>
<feature type="compositionally biased region" description="Low complexity" evidence="1">
    <location>
        <begin position="175"/>
        <end position="185"/>
    </location>
</feature>
<dbReference type="Proteomes" id="UP001176941">
    <property type="component" value="Chromosome 19"/>
</dbReference>
<sequence>MDNTCTHRALLHSVRSWSRPVTPGVQRPENRDSAPYDSLNCAEPLPGQAQRPPPSVSRGRPETLKGLSQCNLIKIHGDKNTRSRTPCHPARGEGRPHPGAPSALPGPTPALQLLGPRCTRPPVWLPRNPPDPRNPHSSLPLSPPPAPPAVSTGPGHPTSQHTQPPAPSPQRVHSRSSGRSIGQQPRRGRRGPPRACAEVGGAGSRPAAGGQLVQVLRPTQERRRKASLT</sequence>
<reference evidence="2" key="1">
    <citation type="submission" date="2023-04" db="EMBL/GenBank/DDBJ databases">
        <authorList>
            <consortium name="ELIXIR-Norway"/>
        </authorList>
    </citation>
    <scope>NUCLEOTIDE SEQUENCE [LARGE SCALE GENOMIC DNA]</scope>
</reference>
<keyword evidence="3" id="KW-1185">Reference proteome</keyword>
<name>A0ABN8YDU9_RANTA</name>
<gene>
    <name evidence="2" type="ORF">MRATA1EN1_LOCUS8288</name>
</gene>